<keyword evidence="15" id="KW-1185">Reference proteome</keyword>
<reference evidence="14 15" key="1">
    <citation type="journal article" date="2007" name="Nature">
        <title>Evolution of genes and genomes on the Drosophila phylogeny.</title>
        <authorList>
            <consortium name="Drosophila 12 Genomes Consortium"/>
            <person name="Clark A.G."/>
            <person name="Eisen M.B."/>
            <person name="Smith D.R."/>
            <person name="Bergman C.M."/>
            <person name="Oliver B."/>
            <person name="Markow T.A."/>
            <person name="Kaufman T.C."/>
            <person name="Kellis M."/>
            <person name="Gelbart W."/>
            <person name="Iyer V.N."/>
            <person name="Pollard D.A."/>
            <person name="Sackton T.B."/>
            <person name="Larracuente A.M."/>
            <person name="Singh N.D."/>
            <person name="Abad J.P."/>
            <person name="Abt D.N."/>
            <person name="Adryan B."/>
            <person name="Aguade M."/>
            <person name="Akashi H."/>
            <person name="Anderson W.W."/>
            <person name="Aquadro C.F."/>
            <person name="Ardell D.H."/>
            <person name="Arguello R."/>
            <person name="Artieri C.G."/>
            <person name="Barbash D.A."/>
            <person name="Barker D."/>
            <person name="Barsanti P."/>
            <person name="Batterham P."/>
            <person name="Batzoglou S."/>
            <person name="Begun D."/>
            <person name="Bhutkar A."/>
            <person name="Blanco E."/>
            <person name="Bosak S.A."/>
            <person name="Bradley R.K."/>
            <person name="Brand A.D."/>
            <person name="Brent M.R."/>
            <person name="Brooks A.N."/>
            <person name="Brown R.H."/>
            <person name="Butlin R.K."/>
            <person name="Caggese C."/>
            <person name="Calvi B.R."/>
            <person name="Bernardo de Carvalho A."/>
            <person name="Caspi A."/>
            <person name="Castrezana S."/>
            <person name="Celniker S.E."/>
            <person name="Chang J.L."/>
            <person name="Chapple C."/>
            <person name="Chatterji S."/>
            <person name="Chinwalla A."/>
            <person name="Civetta A."/>
            <person name="Clifton S.W."/>
            <person name="Comeron J.M."/>
            <person name="Costello J.C."/>
            <person name="Coyne J.A."/>
            <person name="Daub J."/>
            <person name="David R.G."/>
            <person name="Delcher A.L."/>
            <person name="Delehaunty K."/>
            <person name="Do C.B."/>
            <person name="Ebling H."/>
            <person name="Edwards K."/>
            <person name="Eickbush T."/>
            <person name="Evans J.D."/>
            <person name="Filipski A."/>
            <person name="Findeiss S."/>
            <person name="Freyhult E."/>
            <person name="Fulton L."/>
            <person name="Fulton R."/>
            <person name="Garcia A.C."/>
            <person name="Gardiner A."/>
            <person name="Garfield D.A."/>
            <person name="Garvin B.E."/>
            <person name="Gibson G."/>
            <person name="Gilbert D."/>
            <person name="Gnerre S."/>
            <person name="Godfrey J."/>
            <person name="Good R."/>
            <person name="Gotea V."/>
            <person name="Gravely B."/>
            <person name="Greenberg A.J."/>
            <person name="Griffiths-Jones S."/>
            <person name="Gross S."/>
            <person name="Guigo R."/>
            <person name="Gustafson E.A."/>
            <person name="Haerty W."/>
            <person name="Hahn M.W."/>
            <person name="Halligan D.L."/>
            <person name="Halpern A.L."/>
            <person name="Halter G.M."/>
            <person name="Han M.V."/>
            <person name="Heger A."/>
            <person name="Hillier L."/>
            <person name="Hinrichs A.S."/>
            <person name="Holmes I."/>
            <person name="Hoskins R.A."/>
            <person name="Hubisz M.J."/>
            <person name="Hultmark D."/>
            <person name="Huntley M.A."/>
            <person name="Jaffe D.B."/>
            <person name="Jagadeeshan S."/>
            <person name="Jeck W.R."/>
            <person name="Johnson J."/>
            <person name="Jones C.D."/>
            <person name="Jordan W.C."/>
            <person name="Karpen G.H."/>
            <person name="Kataoka E."/>
            <person name="Keightley P.D."/>
            <person name="Kheradpour P."/>
            <person name="Kirkness E.F."/>
            <person name="Koerich L.B."/>
            <person name="Kristiansen K."/>
            <person name="Kudrna D."/>
            <person name="Kulathinal R.J."/>
            <person name="Kumar S."/>
            <person name="Kwok R."/>
            <person name="Lander E."/>
            <person name="Langley C.H."/>
            <person name="Lapoint R."/>
            <person name="Lazzaro B.P."/>
            <person name="Lee S.J."/>
            <person name="Levesque L."/>
            <person name="Li R."/>
            <person name="Lin C.F."/>
            <person name="Lin M.F."/>
            <person name="Lindblad-Toh K."/>
            <person name="Llopart A."/>
            <person name="Long M."/>
            <person name="Low L."/>
            <person name="Lozovsky E."/>
            <person name="Lu J."/>
            <person name="Luo M."/>
            <person name="Machado C.A."/>
            <person name="Makalowski W."/>
            <person name="Marzo M."/>
            <person name="Matsuda M."/>
            <person name="Matzkin L."/>
            <person name="McAllister B."/>
            <person name="McBride C.S."/>
            <person name="McKernan B."/>
            <person name="McKernan K."/>
            <person name="Mendez-Lago M."/>
            <person name="Minx P."/>
            <person name="Mollenhauer M.U."/>
            <person name="Montooth K."/>
            <person name="Mount S.M."/>
            <person name="Mu X."/>
            <person name="Myers E."/>
            <person name="Negre B."/>
            <person name="Newfeld S."/>
            <person name="Nielsen R."/>
            <person name="Noor M.A."/>
            <person name="O'Grady P."/>
            <person name="Pachter L."/>
            <person name="Papaceit M."/>
            <person name="Parisi M.J."/>
            <person name="Parisi M."/>
            <person name="Parts L."/>
            <person name="Pedersen J.S."/>
            <person name="Pesole G."/>
            <person name="Phillippy A.M."/>
            <person name="Ponting C.P."/>
            <person name="Pop M."/>
            <person name="Porcelli D."/>
            <person name="Powell J.R."/>
            <person name="Prohaska S."/>
            <person name="Pruitt K."/>
            <person name="Puig M."/>
            <person name="Quesneville H."/>
            <person name="Ram K.R."/>
            <person name="Rand D."/>
            <person name="Rasmussen M.D."/>
            <person name="Reed L.K."/>
            <person name="Reenan R."/>
            <person name="Reily A."/>
            <person name="Remington K.A."/>
            <person name="Rieger T.T."/>
            <person name="Ritchie M.G."/>
            <person name="Robin C."/>
            <person name="Rogers Y.H."/>
            <person name="Rohde C."/>
            <person name="Rozas J."/>
            <person name="Rubenfield M.J."/>
            <person name="Ruiz A."/>
            <person name="Russo S."/>
            <person name="Salzberg S.L."/>
            <person name="Sanchez-Gracia A."/>
            <person name="Saranga D.J."/>
            <person name="Sato H."/>
            <person name="Schaeffer S.W."/>
            <person name="Schatz M.C."/>
            <person name="Schlenke T."/>
            <person name="Schwartz R."/>
            <person name="Segarra C."/>
            <person name="Singh R.S."/>
            <person name="Sirot L."/>
            <person name="Sirota M."/>
            <person name="Sisneros N.B."/>
            <person name="Smith C.D."/>
            <person name="Smith T.F."/>
            <person name="Spieth J."/>
            <person name="Stage D.E."/>
            <person name="Stark A."/>
            <person name="Stephan W."/>
            <person name="Strausberg R.L."/>
            <person name="Strempel S."/>
            <person name="Sturgill D."/>
            <person name="Sutton G."/>
            <person name="Sutton G.G."/>
            <person name="Tao W."/>
            <person name="Teichmann S."/>
            <person name="Tobari Y.N."/>
            <person name="Tomimura Y."/>
            <person name="Tsolas J.M."/>
            <person name="Valente V.L."/>
            <person name="Venter E."/>
            <person name="Venter J.C."/>
            <person name="Vicario S."/>
            <person name="Vieira F.G."/>
            <person name="Vilella A.J."/>
            <person name="Villasante A."/>
            <person name="Walenz B."/>
            <person name="Wang J."/>
            <person name="Wasserman M."/>
            <person name="Watts T."/>
            <person name="Wilson D."/>
            <person name="Wilson R.K."/>
            <person name="Wing R.A."/>
            <person name="Wolfner M.F."/>
            <person name="Wong A."/>
            <person name="Wong G.K."/>
            <person name="Wu C.I."/>
            <person name="Wu G."/>
            <person name="Yamamoto D."/>
            <person name="Yang H.P."/>
            <person name="Yang S.P."/>
            <person name="Yorke J.A."/>
            <person name="Yoshida K."/>
            <person name="Zdobnov E."/>
            <person name="Zhang P."/>
            <person name="Zhang Y."/>
            <person name="Zimin A.V."/>
            <person name="Baldwin J."/>
            <person name="Abdouelleil A."/>
            <person name="Abdulkadir J."/>
            <person name="Abebe A."/>
            <person name="Abera B."/>
            <person name="Abreu J."/>
            <person name="Acer S.C."/>
            <person name="Aftuck L."/>
            <person name="Alexander A."/>
            <person name="An P."/>
            <person name="Anderson E."/>
            <person name="Anderson S."/>
            <person name="Arachi H."/>
            <person name="Azer M."/>
            <person name="Bachantsang P."/>
            <person name="Barry A."/>
            <person name="Bayul T."/>
            <person name="Berlin A."/>
            <person name="Bessette D."/>
            <person name="Bloom T."/>
            <person name="Blye J."/>
            <person name="Boguslavskiy L."/>
            <person name="Bonnet C."/>
            <person name="Boukhgalter B."/>
            <person name="Bourzgui I."/>
            <person name="Brown A."/>
            <person name="Cahill P."/>
            <person name="Channer S."/>
            <person name="Cheshatsang Y."/>
            <person name="Chuda L."/>
            <person name="Citroen M."/>
            <person name="Collymore A."/>
            <person name="Cooke P."/>
            <person name="Costello M."/>
            <person name="D'Aco K."/>
            <person name="Daza R."/>
            <person name="De Haan G."/>
            <person name="DeGray S."/>
            <person name="DeMaso C."/>
            <person name="Dhargay N."/>
            <person name="Dooley K."/>
            <person name="Dooley E."/>
            <person name="Doricent M."/>
            <person name="Dorje P."/>
            <person name="Dorjee K."/>
            <person name="Dupes A."/>
            <person name="Elong R."/>
            <person name="Falk J."/>
            <person name="Farina A."/>
            <person name="Faro S."/>
            <person name="Ferguson D."/>
            <person name="Fisher S."/>
            <person name="Foley C.D."/>
            <person name="Franke A."/>
            <person name="Friedrich D."/>
            <person name="Gadbois L."/>
            <person name="Gearin G."/>
            <person name="Gearin C.R."/>
            <person name="Giannoukos G."/>
            <person name="Goode T."/>
            <person name="Graham J."/>
            <person name="Grandbois E."/>
            <person name="Grewal S."/>
            <person name="Gyaltsen K."/>
            <person name="Hafez N."/>
            <person name="Hagos B."/>
            <person name="Hall J."/>
            <person name="Henson C."/>
            <person name="Hollinger A."/>
            <person name="Honan T."/>
            <person name="Huard M.D."/>
            <person name="Hughes L."/>
            <person name="Hurhula B."/>
            <person name="Husby M.E."/>
            <person name="Kamat A."/>
            <person name="Kanga B."/>
            <person name="Kashin S."/>
            <person name="Khazanovich D."/>
            <person name="Kisner P."/>
            <person name="Lance K."/>
            <person name="Lara M."/>
            <person name="Lee W."/>
            <person name="Lennon N."/>
            <person name="Letendre F."/>
            <person name="LeVine R."/>
            <person name="Lipovsky A."/>
            <person name="Liu X."/>
            <person name="Liu J."/>
            <person name="Liu S."/>
            <person name="Lokyitsang T."/>
            <person name="Lokyitsang Y."/>
            <person name="Lubonja R."/>
            <person name="Lui A."/>
            <person name="MacDonald P."/>
            <person name="Magnisalis V."/>
            <person name="Maru K."/>
            <person name="Matthews C."/>
            <person name="McCusker W."/>
            <person name="McDonough S."/>
            <person name="Mehta T."/>
            <person name="Meldrim J."/>
            <person name="Meneus L."/>
            <person name="Mihai O."/>
            <person name="Mihalev A."/>
            <person name="Mihova T."/>
            <person name="Mittelman R."/>
            <person name="Mlenga V."/>
            <person name="Montmayeur A."/>
            <person name="Mulrain L."/>
            <person name="Navidi A."/>
            <person name="Naylor J."/>
            <person name="Negash T."/>
            <person name="Nguyen T."/>
            <person name="Nguyen N."/>
            <person name="Nicol R."/>
            <person name="Norbu C."/>
            <person name="Norbu N."/>
            <person name="Novod N."/>
            <person name="O'Neill B."/>
            <person name="Osman S."/>
            <person name="Markiewicz E."/>
            <person name="Oyono O.L."/>
            <person name="Patti C."/>
            <person name="Phunkhang P."/>
            <person name="Pierre F."/>
            <person name="Priest M."/>
            <person name="Raghuraman S."/>
            <person name="Rege F."/>
            <person name="Reyes R."/>
            <person name="Rise C."/>
            <person name="Rogov P."/>
            <person name="Ross K."/>
            <person name="Ryan E."/>
            <person name="Settipalli S."/>
            <person name="Shea T."/>
            <person name="Sherpa N."/>
            <person name="Shi L."/>
            <person name="Shih D."/>
            <person name="Sparrow T."/>
            <person name="Spaulding J."/>
            <person name="Stalker J."/>
            <person name="Stange-Thomann N."/>
            <person name="Stavropoulos S."/>
            <person name="Stone C."/>
            <person name="Strader C."/>
            <person name="Tesfaye S."/>
            <person name="Thomson T."/>
            <person name="Thoulutsang Y."/>
            <person name="Thoulutsang D."/>
            <person name="Topham K."/>
            <person name="Topping I."/>
            <person name="Tsamla T."/>
            <person name="Vassiliev H."/>
            <person name="Vo A."/>
            <person name="Wangchuk T."/>
            <person name="Wangdi T."/>
            <person name="Weiand M."/>
            <person name="Wilkinson J."/>
            <person name="Wilson A."/>
            <person name="Yadav S."/>
            <person name="Young G."/>
            <person name="Yu Q."/>
            <person name="Zembek L."/>
            <person name="Zhong D."/>
            <person name="Zimmer A."/>
            <person name="Zwirko Z."/>
            <person name="Jaffe D.B."/>
            <person name="Alvarez P."/>
            <person name="Brockman W."/>
            <person name="Butler J."/>
            <person name="Chin C."/>
            <person name="Gnerre S."/>
            <person name="Grabherr M."/>
            <person name="Kleber M."/>
            <person name="Mauceli E."/>
            <person name="MacCallum I."/>
        </authorList>
    </citation>
    <scope>NUCLEOTIDE SEQUENCE [LARGE SCALE GENOMIC DNA]</scope>
    <source>
        <strain evidence="15">Tucson 14030-0811.24</strain>
    </source>
</reference>
<dbReference type="GO" id="GO:0006886">
    <property type="term" value="P:intracellular protein transport"/>
    <property type="evidence" value="ECO:0007669"/>
    <property type="project" value="InterPro"/>
</dbReference>
<evidence type="ECO:0000256" key="11">
    <source>
        <dbReference type="ARBA" id="ARBA00023136"/>
    </source>
</evidence>
<proteinExistence type="inferred from homology"/>
<dbReference type="HOGENOM" id="CLU_108175_0_0_1"/>
<comment type="subcellular location">
    <subcellularLocation>
        <location evidence="1">Mitochondrion outer membrane</location>
        <topology evidence="1">Single-pass membrane protein</topology>
    </subcellularLocation>
</comment>
<dbReference type="EMBL" id="CH964154">
    <property type="protein sequence ID" value="EDW79917.1"/>
    <property type="molecule type" value="Genomic_DNA"/>
</dbReference>
<accession>B4N6C8</accession>
<dbReference type="OrthoDB" id="10016939at2759"/>
<evidence type="ECO:0000313" key="14">
    <source>
        <dbReference type="EMBL" id="EDW79917.1"/>
    </source>
</evidence>
<keyword evidence="6" id="KW-1000">Mitochondrion outer membrane</keyword>
<dbReference type="GO" id="GO:0005741">
    <property type="term" value="C:mitochondrial outer membrane"/>
    <property type="evidence" value="ECO:0007669"/>
    <property type="project" value="UniProtKB-SubCell"/>
</dbReference>
<evidence type="ECO:0000256" key="2">
    <source>
        <dbReference type="ARBA" id="ARBA00009874"/>
    </source>
</evidence>
<evidence type="ECO:0000256" key="7">
    <source>
        <dbReference type="ARBA" id="ARBA00022927"/>
    </source>
</evidence>
<evidence type="ECO:0000256" key="8">
    <source>
        <dbReference type="ARBA" id="ARBA00022989"/>
    </source>
</evidence>
<dbReference type="CDD" id="cd22884">
    <property type="entry name" value="TOM22"/>
    <property type="match status" value="1"/>
</dbReference>
<evidence type="ECO:0000256" key="12">
    <source>
        <dbReference type="ARBA" id="ARBA00023170"/>
    </source>
</evidence>
<dbReference type="STRING" id="7260.B4N6C8"/>
<organism evidence="14 15">
    <name type="scientific">Drosophila willistoni</name>
    <name type="common">Fruit fly</name>
    <dbReference type="NCBI Taxonomy" id="7260"/>
    <lineage>
        <taxon>Eukaryota</taxon>
        <taxon>Metazoa</taxon>
        <taxon>Ecdysozoa</taxon>
        <taxon>Arthropoda</taxon>
        <taxon>Hexapoda</taxon>
        <taxon>Insecta</taxon>
        <taxon>Pterygota</taxon>
        <taxon>Neoptera</taxon>
        <taxon>Endopterygota</taxon>
        <taxon>Diptera</taxon>
        <taxon>Brachycera</taxon>
        <taxon>Muscomorpha</taxon>
        <taxon>Ephydroidea</taxon>
        <taxon>Drosophilidae</taxon>
        <taxon>Drosophila</taxon>
        <taxon>Sophophora</taxon>
    </lineage>
</organism>
<keyword evidence="4" id="KW-0813">Transport</keyword>
<dbReference type="PANTHER" id="PTHR12504:SF0">
    <property type="entry name" value="MITOCHONDRIAL IMPORT RECEPTOR SUBUNIT TOM22 HOMOLOG"/>
    <property type="match status" value="1"/>
</dbReference>
<protein>
    <recommendedName>
        <fullName evidence="3">Mitochondrial import receptor subunit TOM22 homolog</fullName>
    </recommendedName>
</protein>
<evidence type="ECO:0000256" key="4">
    <source>
        <dbReference type="ARBA" id="ARBA00022448"/>
    </source>
</evidence>
<feature type="compositionally biased region" description="Acidic residues" evidence="13">
    <location>
        <begin position="45"/>
        <end position="59"/>
    </location>
</feature>
<dbReference type="AlphaFoldDB" id="B4N6C8"/>
<gene>
    <name evidence="14" type="primary">Dwil\GK18035</name>
    <name evidence="14" type="ORF">Dwil_GK18035</name>
</gene>
<evidence type="ECO:0000256" key="13">
    <source>
        <dbReference type="SAM" id="MobiDB-lite"/>
    </source>
</evidence>
<dbReference type="FunCoup" id="B4N6C8">
    <property type="interactions" value="1640"/>
</dbReference>
<dbReference type="InParanoid" id="B4N6C8"/>
<dbReference type="Pfam" id="PF04281">
    <property type="entry name" value="Tom22"/>
    <property type="match status" value="1"/>
</dbReference>
<keyword evidence="8" id="KW-1133">Transmembrane helix</keyword>
<keyword evidence="11" id="KW-0472">Membrane</keyword>
<keyword evidence="10" id="KW-0496">Mitochondrion</keyword>
<dbReference type="InterPro" id="IPR005683">
    <property type="entry name" value="Tom22"/>
</dbReference>
<dbReference type="OMA" id="DKDSGME"/>
<keyword evidence="5" id="KW-0812">Transmembrane</keyword>
<dbReference type="PANTHER" id="PTHR12504">
    <property type="entry name" value="MITOCHONDRIAL IMPORT RECEPTOR SUBUNIT TOM22"/>
    <property type="match status" value="1"/>
</dbReference>
<evidence type="ECO:0000313" key="15">
    <source>
        <dbReference type="Proteomes" id="UP000007798"/>
    </source>
</evidence>
<feature type="region of interest" description="Disordered" evidence="13">
    <location>
        <begin position="1"/>
        <end position="60"/>
    </location>
</feature>
<feature type="compositionally biased region" description="Basic and acidic residues" evidence="13">
    <location>
        <begin position="22"/>
        <end position="31"/>
    </location>
</feature>
<dbReference type="Proteomes" id="UP000007798">
    <property type="component" value="Unassembled WGS sequence"/>
</dbReference>
<evidence type="ECO:0000256" key="3">
    <source>
        <dbReference type="ARBA" id="ARBA00016229"/>
    </source>
</evidence>
<keyword evidence="9" id="KW-0811">Translocation</keyword>
<sequence length="155" mass="16723">MDSDPEIEFIEKDSGMSSLGGSKDETPERRTAGPGTVATTSNDDAQNEGENYDDEPDESFGERVLALSEMFPETIRNAAGSVTGATVKSISALYTFTCNASWIFFTTSVILFAPVIFETERAQMEELQKSQQKQVLLGPGSAMAQTGSPSLPLIR</sequence>
<dbReference type="KEGG" id="dwi:6646057"/>
<dbReference type="PhylomeDB" id="B4N6C8"/>
<keyword evidence="12" id="KW-0675">Receptor</keyword>
<evidence type="ECO:0000256" key="5">
    <source>
        <dbReference type="ARBA" id="ARBA00022692"/>
    </source>
</evidence>
<evidence type="ECO:0000256" key="10">
    <source>
        <dbReference type="ARBA" id="ARBA00023128"/>
    </source>
</evidence>
<name>B4N6C8_DROWI</name>
<evidence type="ECO:0000256" key="6">
    <source>
        <dbReference type="ARBA" id="ARBA00022787"/>
    </source>
</evidence>
<evidence type="ECO:0000256" key="1">
    <source>
        <dbReference type="ARBA" id="ARBA00004572"/>
    </source>
</evidence>
<dbReference type="eggNOG" id="KOG4111">
    <property type="taxonomic scope" value="Eukaryota"/>
</dbReference>
<comment type="similarity">
    <text evidence="2">Belongs to the Tom22 family.</text>
</comment>
<keyword evidence="7" id="KW-0653">Protein transport</keyword>
<evidence type="ECO:0000256" key="9">
    <source>
        <dbReference type="ARBA" id="ARBA00023010"/>
    </source>
</evidence>